<evidence type="ECO:0000313" key="8">
    <source>
        <dbReference type="Proteomes" id="UP000001235"/>
    </source>
</evidence>
<dbReference type="AlphaFoldDB" id="D9SF19"/>
<accession>D9SF19</accession>
<dbReference type="InterPro" id="IPR050377">
    <property type="entry name" value="Radical_SAM_PqqE_MftC-like"/>
</dbReference>
<dbReference type="SFLD" id="SFLDS00029">
    <property type="entry name" value="Radical_SAM"/>
    <property type="match status" value="1"/>
</dbReference>
<name>D9SF19_GALCS</name>
<dbReference type="GO" id="GO:0051536">
    <property type="term" value="F:iron-sulfur cluster binding"/>
    <property type="evidence" value="ECO:0007669"/>
    <property type="project" value="UniProtKB-KW"/>
</dbReference>
<evidence type="ECO:0000259" key="6">
    <source>
        <dbReference type="PROSITE" id="PS51918"/>
    </source>
</evidence>
<dbReference type="Pfam" id="PF04055">
    <property type="entry name" value="Radical_SAM"/>
    <property type="match status" value="1"/>
</dbReference>
<dbReference type="EMBL" id="CP002159">
    <property type="protein sequence ID" value="ADL55116.1"/>
    <property type="molecule type" value="Genomic_DNA"/>
</dbReference>
<organism evidence="7 8">
    <name type="scientific">Gallionella capsiferriformans (strain ES-2)</name>
    <name type="common">Gallionella ferruginea capsiferriformans (strain ES-2)</name>
    <dbReference type="NCBI Taxonomy" id="395494"/>
    <lineage>
        <taxon>Bacteria</taxon>
        <taxon>Pseudomonadati</taxon>
        <taxon>Pseudomonadota</taxon>
        <taxon>Betaproteobacteria</taxon>
        <taxon>Nitrosomonadales</taxon>
        <taxon>Gallionellaceae</taxon>
        <taxon>Gallionella</taxon>
    </lineage>
</organism>
<dbReference type="InterPro" id="IPR007197">
    <property type="entry name" value="rSAM"/>
</dbReference>
<dbReference type="STRING" id="395494.Galf_1088"/>
<dbReference type="eggNOG" id="COG0535">
    <property type="taxonomic scope" value="Bacteria"/>
</dbReference>
<dbReference type="PANTHER" id="PTHR11228:SF7">
    <property type="entry name" value="PQQA PEPTIDE CYCLASE"/>
    <property type="match status" value="1"/>
</dbReference>
<dbReference type="CDD" id="cd01335">
    <property type="entry name" value="Radical_SAM"/>
    <property type="match status" value="1"/>
</dbReference>
<proteinExistence type="predicted"/>
<evidence type="ECO:0000313" key="7">
    <source>
        <dbReference type="EMBL" id="ADL55116.1"/>
    </source>
</evidence>
<evidence type="ECO:0000256" key="2">
    <source>
        <dbReference type="ARBA" id="ARBA00022691"/>
    </source>
</evidence>
<dbReference type="PANTHER" id="PTHR11228">
    <property type="entry name" value="RADICAL SAM DOMAIN PROTEIN"/>
    <property type="match status" value="1"/>
</dbReference>
<dbReference type="HOGENOM" id="CLU_009273_1_0_4"/>
<keyword evidence="5" id="KW-0411">Iron-sulfur</keyword>
<gene>
    <name evidence="7" type="ordered locus">Galf_1088</name>
</gene>
<comment type="cofactor">
    <cofactor evidence="1">
        <name>[4Fe-4S] cluster</name>
        <dbReference type="ChEBI" id="CHEBI:49883"/>
    </cofactor>
</comment>
<sequence>MSQLYSNLKFLRYADHIAALHDQRVVAPVHIRIKPMNHCNHDCWYCAYRVSNLQLGEDIDYKDTIPKAKMFEIVEDVIAMGVKAVTFSGGGEPLLYKPLPEVVKRLAEGGVRVATLTNGSNLKGRVADAFAEYGTWVRVSTDAWDDASFAKSRGIKEGEFTQLLENLSRFSARGSKCVLGVSFIVDETNCTHLYDACLLLKNAGVNHVKFSGVVVSNSGEQNNVYHARIRDVVTEQIERARTLADEKFSVINHYHDLDDRFEKAYTTCPYLMFLTVIGADCKVYTCQDKAFTVSGTLGSIAERSFRDFWFSEENRRRIFELNPSKECTHHCVSHGKNLAIADLLSIDPDHGAFV</sequence>
<evidence type="ECO:0000256" key="5">
    <source>
        <dbReference type="ARBA" id="ARBA00023014"/>
    </source>
</evidence>
<dbReference type="GO" id="GO:0003824">
    <property type="term" value="F:catalytic activity"/>
    <property type="evidence" value="ECO:0007669"/>
    <property type="project" value="InterPro"/>
</dbReference>
<dbReference type="InterPro" id="IPR058240">
    <property type="entry name" value="rSAM_sf"/>
</dbReference>
<dbReference type="CDD" id="cd21109">
    <property type="entry name" value="SPASM"/>
    <property type="match status" value="1"/>
</dbReference>
<keyword evidence="8" id="KW-1185">Reference proteome</keyword>
<dbReference type="Gene3D" id="3.20.20.70">
    <property type="entry name" value="Aldolase class I"/>
    <property type="match status" value="1"/>
</dbReference>
<reference evidence="7 8" key="1">
    <citation type="submission" date="2010-08" db="EMBL/GenBank/DDBJ databases">
        <title>Complete sequence of Gallionella capsiferriformans ES-2.</title>
        <authorList>
            <consortium name="US DOE Joint Genome Institute"/>
            <person name="Lucas S."/>
            <person name="Copeland A."/>
            <person name="Lapidus A."/>
            <person name="Cheng J.-F."/>
            <person name="Bruce D."/>
            <person name="Goodwin L."/>
            <person name="Pitluck S."/>
            <person name="Chertkov O."/>
            <person name="Davenport K.W."/>
            <person name="Detter J.C."/>
            <person name="Han C."/>
            <person name="Tapia R."/>
            <person name="Land M."/>
            <person name="Hauser L."/>
            <person name="Chang Y.-J."/>
            <person name="Jeffries C."/>
            <person name="Kyrpides N."/>
            <person name="Ivanova N."/>
            <person name="Mikhailova N."/>
            <person name="Shelobolina E.S."/>
            <person name="Picardal F."/>
            <person name="Roden E."/>
            <person name="Emerson D."/>
            <person name="Woyke T."/>
        </authorList>
    </citation>
    <scope>NUCLEOTIDE SEQUENCE [LARGE SCALE GENOMIC DNA]</scope>
    <source>
        <strain evidence="7 8">ES-2</strain>
    </source>
</reference>
<dbReference type="KEGG" id="gca:Galf_1088"/>
<dbReference type="RefSeq" id="WP_013293056.1">
    <property type="nucleotide sequence ID" value="NC_014394.1"/>
</dbReference>
<dbReference type="GO" id="GO:0046872">
    <property type="term" value="F:metal ion binding"/>
    <property type="evidence" value="ECO:0007669"/>
    <property type="project" value="UniProtKB-KW"/>
</dbReference>
<dbReference type="OrthoDB" id="9792276at2"/>
<dbReference type="Proteomes" id="UP000001235">
    <property type="component" value="Chromosome"/>
</dbReference>
<keyword evidence="3" id="KW-0479">Metal-binding</keyword>
<dbReference type="PROSITE" id="PS51918">
    <property type="entry name" value="RADICAL_SAM"/>
    <property type="match status" value="1"/>
</dbReference>
<evidence type="ECO:0000256" key="1">
    <source>
        <dbReference type="ARBA" id="ARBA00001966"/>
    </source>
</evidence>
<keyword evidence="4" id="KW-0408">Iron</keyword>
<dbReference type="SUPFAM" id="SSF102114">
    <property type="entry name" value="Radical SAM enzymes"/>
    <property type="match status" value="1"/>
</dbReference>
<dbReference type="SFLD" id="SFLDG01067">
    <property type="entry name" value="SPASM/twitch_domain_containing"/>
    <property type="match status" value="1"/>
</dbReference>
<protein>
    <submittedName>
        <fullName evidence="7">Radical SAM domain protein</fullName>
    </submittedName>
</protein>
<dbReference type="InterPro" id="IPR013785">
    <property type="entry name" value="Aldolase_TIM"/>
</dbReference>
<evidence type="ECO:0000256" key="4">
    <source>
        <dbReference type="ARBA" id="ARBA00023004"/>
    </source>
</evidence>
<keyword evidence="2" id="KW-0949">S-adenosyl-L-methionine</keyword>
<feature type="domain" description="Radical SAM core" evidence="6">
    <location>
        <begin position="21"/>
        <end position="252"/>
    </location>
</feature>
<evidence type="ECO:0000256" key="3">
    <source>
        <dbReference type="ARBA" id="ARBA00022723"/>
    </source>
</evidence>